<feature type="compositionally biased region" description="Basic and acidic residues" evidence="1">
    <location>
        <begin position="58"/>
        <end position="68"/>
    </location>
</feature>
<evidence type="ECO:0000313" key="3">
    <source>
        <dbReference type="Proteomes" id="UP001054837"/>
    </source>
</evidence>
<dbReference type="Proteomes" id="UP001054837">
    <property type="component" value="Unassembled WGS sequence"/>
</dbReference>
<evidence type="ECO:0000313" key="2">
    <source>
        <dbReference type="EMBL" id="GIX88298.1"/>
    </source>
</evidence>
<keyword evidence="3" id="KW-1185">Reference proteome</keyword>
<dbReference type="AlphaFoldDB" id="A0AAV4NV93"/>
<evidence type="ECO:0000256" key="1">
    <source>
        <dbReference type="SAM" id="MobiDB-lite"/>
    </source>
</evidence>
<organism evidence="2 3">
    <name type="scientific">Caerostris darwini</name>
    <dbReference type="NCBI Taxonomy" id="1538125"/>
    <lineage>
        <taxon>Eukaryota</taxon>
        <taxon>Metazoa</taxon>
        <taxon>Ecdysozoa</taxon>
        <taxon>Arthropoda</taxon>
        <taxon>Chelicerata</taxon>
        <taxon>Arachnida</taxon>
        <taxon>Araneae</taxon>
        <taxon>Araneomorphae</taxon>
        <taxon>Entelegynae</taxon>
        <taxon>Araneoidea</taxon>
        <taxon>Araneidae</taxon>
        <taxon>Caerostris</taxon>
    </lineage>
</organism>
<accession>A0AAV4NV93</accession>
<name>A0AAV4NV93_9ARAC</name>
<comment type="caution">
    <text evidence="2">The sequence shown here is derived from an EMBL/GenBank/DDBJ whole genome shotgun (WGS) entry which is preliminary data.</text>
</comment>
<gene>
    <name evidence="2" type="ORF">CDAR_392491</name>
</gene>
<feature type="compositionally biased region" description="Polar residues" evidence="1">
    <location>
        <begin position="46"/>
        <end position="55"/>
    </location>
</feature>
<reference evidence="2 3" key="1">
    <citation type="submission" date="2021-06" db="EMBL/GenBank/DDBJ databases">
        <title>Caerostris darwini draft genome.</title>
        <authorList>
            <person name="Kono N."/>
            <person name="Arakawa K."/>
        </authorList>
    </citation>
    <scope>NUCLEOTIDE SEQUENCE [LARGE SCALE GENOMIC DNA]</scope>
</reference>
<sequence length="78" mass="8294">MVNSSYTSSLGEDNGGIAEEIAYGAVFYIYGFGRPRVALKGKKLANSRSTSSLGEDNSGERDPIRETDSSEAGLQIDS</sequence>
<protein>
    <submittedName>
        <fullName evidence="2">Uncharacterized protein</fullName>
    </submittedName>
</protein>
<dbReference type="EMBL" id="BPLQ01002052">
    <property type="protein sequence ID" value="GIX88298.1"/>
    <property type="molecule type" value="Genomic_DNA"/>
</dbReference>
<feature type="region of interest" description="Disordered" evidence="1">
    <location>
        <begin position="43"/>
        <end position="78"/>
    </location>
</feature>
<proteinExistence type="predicted"/>